<dbReference type="Gene3D" id="1.10.8.260">
    <property type="entry name" value="HI0933 insert domain-like"/>
    <property type="match status" value="1"/>
</dbReference>
<evidence type="ECO:0000259" key="4">
    <source>
        <dbReference type="Pfam" id="PF03486"/>
    </source>
</evidence>
<dbReference type="Proteomes" id="UP000018072">
    <property type="component" value="Unassembled WGS sequence"/>
</dbReference>
<name>R7H6J0_9BACT</name>
<dbReference type="InterPro" id="IPR023166">
    <property type="entry name" value="BaiN-like_dom_sf"/>
</dbReference>
<dbReference type="RefSeq" id="WP_022429749.1">
    <property type="nucleotide sequence ID" value="NZ_FR899181.1"/>
</dbReference>
<keyword evidence="2" id="KW-0285">Flavoprotein</keyword>
<dbReference type="PRINTS" id="PR00368">
    <property type="entry name" value="FADPNR"/>
</dbReference>
<dbReference type="SUPFAM" id="SSF51905">
    <property type="entry name" value="FAD/NAD(P)-binding domain"/>
    <property type="match status" value="1"/>
</dbReference>
<dbReference type="NCBIfam" id="TIGR00275">
    <property type="entry name" value="aminoacetone oxidase family FAD-binding enzyme"/>
    <property type="match status" value="1"/>
</dbReference>
<keyword evidence="3" id="KW-0274">FAD</keyword>
<accession>R7H6J0</accession>
<feature type="domain" description="RsdA/BaiN/AoA(So)-like Rossmann fold-like" evidence="4">
    <location>
        <begin position="5"/>
        <end position="404"/>
    </location>
</feature>
<dbReference type="Gene3D" id="2.40.30.10">
    <property type="entry name" value="Translation factors"/>
    <property type="match status" value="1"/>
</dbReference>
<proteinExistence type="predicted"/>
<dbReference type="InterPro" id="IPR057661">
    <property type="entry name" value="RsdA/BaiN/AoA(So)_Rossmann"/>
</dbReference>
<dbReference type="SUPFAM" id="SSF160996">
    <property type="entry name" value="HI0933 insert domain-like"/>
    <property type="match status" value="1"/>
</dbReference>
<dbReference type="STRING" id="1263103.BN741_00472"/>
<evidence type="ECO:0000256" key="1">
    <source>
        <dbReference type="ARBA" id="ARBA00001974"/>
    </source>
</evidence>
<evidence type="ECO:0000256" key="3">
    <source>
        <dbReference type="ARBA" id="ARBA00022827"/>
    </source>
</evidence>
<gene>
    <name evidence="6" type="ORF">BN741_00472</name>
</gene>
<dbReference type="EMBL" id="CBIT010000291">
    <property type="protein sequence ID" value="CDE35010.1"/>
    <property type="molecule type" value="Genomic_DNA"/>
</dbReference>
<dbReference type="PANTHER" id="PTHR42887">
    <property type="entry name" value="OS12G0638800 PROTEIN"/>
    <property type="match status" value="1"/>
</dbReference>
<dbReference type="PANTHER" id="PTHR42887:SF2">
    <property type="entry name" value="OS12G0638800 PROTEIN"/>
    <property type="match status" value="1"/>
</dbReference>
<evidence type="ECO:0000313" key="6">
    <source>
        <dbReference type="EMBL" id="CDE35010.1"/>
    </source>
</evidence>
<dbReference type="InterPro" id="IPR004792">
    <property type="entry name" value="BaiN-like"/>
</dbReference>
<reference evidence="6" key="1">
    <citation type="submission" date="2012-11" db="EMBL/GenBank/DDBJ databases">
        <title>Dependencies among metagenomic species, viruses, plasmids and units of genetic variation.</title>
        <authorList>
            <person name="Nielsen H.B."/>
            <person name="Almeida M."/>
            <person name="Juncker A.S."/>
            <person name="Rasmussen S."/>
            <person name="Li J."/>
            <person name="Sunagawa S."/>
            <person name="Plichta D."/>
            <person name="Gautier L."/>
            <person name="Le Chatelier E."/>
            <person name="Peletier E."/>
            <person name="Bonde I."/>
            <person name="Nielsen T."/>
            <person name="Manichanh C."/>
            <person name="Arumugam M."/>
            <person name="Batto J."/>
            <person name="Santos M.B.Q.D."/>
            <person name="Blom N."/>
            <person name="Borruel N."/>
            <person name="Burgdorf K.S."/>
            <person name="Boumezbeur F."/>
            <person name="Casellas F."/>
            <person name="Dore J."/>
            <person name="Guarner F."/>
            <person name="Hansen T."/>
            <person name="Hildebrand F."/>
            <person name="Kaas R.S."/>
            <person name="Kennedy S."/>
            <person name="Kristiansen K."/>
            <person name="Kultima J.R."/>
            <person name="Leonard P."/>
            <person name="Levenez F."/>
            <person name="Lund O."/>
            <person name="Moumen B."/>
            <person name="Le Paslier D."/>
            <person name="Pons N."/>
            <person name="Pedersen O."/>
            <person name="Prifti E."/>
            <person name="Qin J."/>
            <person name="Raes J."/>
            <person name="Tap J."/>
            <person name="Tims S."/>
            <person name="Ussery D.W."/>
            <person name="Yamada T."/>
            <person name="MetaHit consortium"/>
            <person name="Renault P."/>
            <person name="Sicheritz-Ponten T."/>
            <person name="Bork P."/>
            <person name="Wang J."/>
            <person name="Brunak S."/>
            <person name="Ehrlich S.D."/>
        </authorList>
    </citation>
    <scope>NUCLEOTIDE SEQUENCE [LARGE SCALE GENOMIC DNA]</scope>
</reference>
<feature type="domain" description="RsdA/BaiN/AoA(So)-like insert" evidence="5">
    <location>
        <begin position="190"/>
        <end position="351"/>
    </location>
</feature>
<dbReference type="InterPro" id="IPR055178">
    <property type="entry name" value="RsdA/BaiN/AoA(So)-like_dom"/>
</dbReference>
<evidence type="ECO:0000313" key="7">
    <source>
        <dbReference type="Proteomes" id="UP000018072"/>
    </source>
</evidence>
<evidence type="ECO:0000259" key="5">
    <source>
        <dbReference type="Pfam" id="PF22780"/>
    </source>
</evidence>
<comment type="caution">
    <text evidence="6">The sequence shown here is derived from an EMBL/GenBank/DDBJ whole genome shotgun (WGS) entry which is preliminary data.</text>
</comment>
<sequence>MTPLHIAIIGGGAAGFFAAIEAKRNYPDTDITIFEKNQKMLAKVAITGGGRCNLTNSFEQISDPKHAYPRGDKLMKRLFKRFDHHAAYAWFEREGVPLTTQEDECVFPVSQDAMSIVNCLTTLASRLGVKQLGGYQLKDISRNADGTFHLTFAGGKEADFDRVAIATGGAPKGEGLDVFARLDHDIATPVPSLFTFNIADRSFLTLMGTVVEDAIASLPGTKFRAEGPLLVTHWGMSGPAALKLSAHAARYLQEHNYQADMAINWTGESRRNVTEEEIASIATRNPQKQLATIRPFDLPSRLWLYLLQKTQNDPTRKWGELGKKNLNRIVETLTNDIYRITGKGRFRDEFVTCGGVSLSSIDMHTLQSKHCPGLFFAGEVIDVDAITGGFNLQAAWTMGYVVGQHIGEQ</sequence>
<dbReference type="Pfam" id="PF22780">
    <property type="entry name" value="HI0933_like_1st"/>
    <property type="match status" value="1"/>
</dbReference>
<dbReference type="Pfam" id="PF03486">
    <property type="entry name" value="HI0933_like"/>
    <property type="match status" value="1"/>
</dbReference>
<protein>
    <submittedName>
        <fullName evidence="6">Flavoprotein family protein</fullName>
    </submittedName>
</protein>
<dbReference type="AlphaFoldDB" id="R7H6J0"/>
<dbReference type="PRINTS" id="PR00411">
    <property type="entry name" value="PNDRDTASEI"/>
</dbReference>
<evidence type="ECO:0000256" key="2">
    <source>
        <dbReference type="ARBA" id="ARBA00022630"/>
    </source>
</evidence>
<comment type="cofactor">
    <cofactor evidence="1">
        <name>FAD</name>
        <dbReference type="ChEBI" id="CHEBI:57692"/>
    </cofactor>
</comment>
<organism evidence="6 7">
    <name type="scientific">Leyella stercorea CAG:629</name>
    <dbReference type="NCBI Taxonomy" id="1263103"/>
    <lineage>
        <taxon>Bacteria</taxon>
        <taxon>Pseudomonadati</taxon>
        <taxon>Bacteroidota</taxon>
        <taxon>Bacteroidia</taxon>
        <taxon>Bacteroidales</taxon>
        <taxon>Prevotellaceae</taxon>
        <taxon>Leyella</taxon>
    </lineage>
</organism>
<dbReference type="InterPro" id="IPR036188">
    <property type="entry name" value="FAD/NAD-bd_sf"/>
</dbReference>
<dbReference type="Gene3D" id="3.50.50.60">
    <property type="entry name" value="FAD/NAD(P)-binding domain"/>
    <property type="match status" value="1"/>
</dbReference>